<reference evidence="2 3" key="1">
    <citation type="journal article" date="2022" name="Nat. Ecol. Evol.">
        <title>A masculinizing supergene underlies an exaggerated male reproductive morph in a spider.</title>
        <authorList>
            <person name="Hendrickx F."/>
            <person name="De Corte Z."/>
            <person name="Sonet G."/>
            <person name="Van Belleghem S.M."/>
            <person name="Kostlbacher S."/>
            <person name="Vangestel C."/>
        </authorList>
    </citation>
    <scope>NUCLEOTIDE SEQUENCE [LARGE SCALE GENOMIC DNA]</scope>
    <source>
        <strain evidence="2">W744_W776</strain>
    </source>
</reference>
<dbReference type="Pfam" id="PF07525">
    <property type="entry name" value="SOCS_box"/>
    <property type="match status" value="1"/>
</dbReference>
<dbReference type="SMART" id="SM00969">
    <property type="entry name" value="SOCS_box"/>
    <property type="match status" value="1"/>
</dbReference>
<comment type="caution">
    <text evidence="2">The sequence shown here is derived from an EMBL/GenBank/DDBJ whole genome shotgun (WGS) entry which is preliminary data.</text>
</comment>
<organism evidence="2 3">
    <name type="scientific">Oedothorax gibbosus</name>
    <dbReference type="NCBI Taxonomy" id="931172"/>
    <lineage>
        <taxon>Eukaryota</taxon>
        <taxon>Metazoa</taxon>
        <taxon>Ecdysozoa</taxon>
        <taxon>Arthropoda</taxon>
        <taxon>Chelicerata</taxon>
        <taxon>Arachnida</taxon>
        <taxon>Araneae</taxon>
        <taxon>Araneomorphae</taxon>
        <taxon>Entelegynae</taxon>
        <taxon>Araneoidea</taxon>
        <taxon>Linyphiidae</taxon>
        <taxon>Erigoninae</taxon>
        <taxon>Oedothorax</taxon>
    </lineage>
</organism>
<dbReference type="InterPro" id="IPR001496">
    <property type="entry name" value="SOCS_box"/>
</dbReference>
<dbReference type="AlphaFoldDB" id="A0AAV6TMQ6"/>
<evidence type="ECO:0000313" key="2">
    <source>
        <dbReference type="EMBL" id="KAG8172948.1"/>
    </source>
</evidence>
<protein>
    <recommendedName>
        <fullName evidence="1">SOCS box domain-containing protein</fullName>
    </recommendedName>
</protein>
<dbReference type="Gene3D" id="1.10.750.20">
    <property type="entry name" value="SOCS box"/>
    <property type="match status" value="1"/>
</dbReference>
<evidence type="ECO:0000313" key="3">
    <source>
        <dbReference type="Proteomes" id="UP000827092"/>
    </source>
</evidence>
<accession>A0AAV6TMQ6</accession>
<feature type="domain" description="SOCS box" evidence="1">
    <location>
        <begin position="109"/>
        <end position="173"/>
    </location>
</feature>
<proteinExistence type="predicted"/>
<dbReference type="Proteomes" id="UP000827092">
    <property type="component" value="Unassembled WGS sequence"/>
</dbReference>
<dbReference type="EMBL" id="JAFNEN010002212">
    <property type="protein sequence ID" value="KAG8172948.1"/>
    <property type="molecule type" value="Genomic_DNA"/>
</dbReference>
<name>A0AAV6TMQ6_9ARAC</name>
<sequence length="173" mass="20558">MAVCNRCFHDPNPPVCLKYGREQVFMEPTNPVSTYINGNIIPRNYIIQDVLLFLLELVSSQVLKSNPSMMNCYKLLWRMRTIPYVRLDELTEFAEKYWMNYRCKSCCSNLRRALYFYENMFPDLTTGPVTPRSLKHLSRCTIRKSLNRDSRGKLEIIELQVPIELKQYLRLEF</sequence>
<evidence type="ECO:0000259" key="1">
    <source>
        <dbReference type="PROSITE" id="PS50225"/>
    </source>
</evidence>
<gene>
    <name evidence="2" type="ORF">JTE90_021669</name>
</gene>
<dbReference type="PROSITE" id="PS50225">
    <property type="entry name" value="SOCS"/>
    <property type="match status" value="1"/>
</dbReference>
<keyword evidence="3" id="KW-1185">Reference proteome</keyword>